<dbReference type="SUPFAM" id="SSF52833">
    <property type="entry name" value="Thioredoxin-like"/>
    <property type="match status" value="1"/>
</dbReference>
<evidence type="ECO:0000313" key="7">
    <source>
        <dbReference type="EMBL" id="XBH18673.1"/>
    </source>
</evidence>
<feature type="chain" id="PRO_5043683433" description="Glutathione peroxidase" evidence="5">
    <location>
        <begin position="30"/>
        <end position="220"/>
    </location>
</feature>
<protein>
    <recommendedName>
        <fullName evidence="4">Glutathione peroxidase</fullName>
    </recommendedName>
</protein>
<dbReference type="EMBL" id="CP121196">
    <property type="protein sequence ID" value="XBH18673.1"/>
    <property type="molecule type" value="Genomic_DNA"/>
</dbReference>
<evidence type="ECO:0000259" key="6">
    <source>
        <dbReference type="PROSITE" id="PS51352"/>
    </source>
</evidence>
<dbReference type="InterPro" id="IPR000889">
    <property type="entry name" value="Glutathione_peroxidase"/>
</dbReference>
<evidence type="ECO:0000256" key="5">
    <source>
        <dbReference type="SAM" id="SignalP"/>
    </source>
</evidence>
<dbReference type="Pfam" id="PF00255">
    <property type="entry name" value="GSHPx"/>
    <property type="match status" value="1"/>
</dbReference>
<keyword evidence="2 4" id="KW-0575">Peroxidase</keyword>
<comment type="similarity">
    <text evidence="1 4">Belongs to the glutathione peroxidase family.</text>
</comment>
<dbReference type="InterPro" id="IPR036249">
    <property type="entry name" value="Thioredoxin-like_sf"/>
</dbReference>
<dbReference type="AlphaFoldDB" id="A0AAU7DNQ2"/>
<accession>A0AAU7DNQ2</accession>
<dbReference type="PRINTS" id="PR01011">
    <property type="entry name" value="GLUTPROXDASE"/>
</dbReference>
<gene>
    <name evidence="7" type="ORF">P8935_05020</name>
</gene>
<reference evidence="7" key="1">
    <citation type="submission" date="2023-03" db="EMBL/GenBank/DDBJ databases">
        <title>Edaphobacter sp.</title>
        <authorList>
            <person name="Huber K.J."/>
            <person name="Papendorf J."/>
            <person name="Pilke C."/>
            <person name="Bunk B."/>
            <person name="Sproeer C."/>
            <person name="Pester M."/>
        </authorList>
    </citation>
    <scope>NUCLEOTIDE SEQUENCE</scope>
    <source>
        <strain evidence="7">DSM 110680</strain>
    </source>
</reference>
<dbReference type="PROSITE" id="PS51355">
    <property type="entry name" value="GLUTATHIONE_PEROXID_3"/>
    <property type="match status" value="1"/>
</dbReference>
<organism evidence="7">
    <name type="scientific">Telmatobacter sp. DSM 110680</name>
    <dbReference type="NCBI Taxonomy" id="3036704"/>
    <lineage>
        <taxon>Bacteria</taxon>
        <taxon>Pseudomonadati</taxon>
        <taxon>Acidobacteriota</taxon>
        <taxon>Terriglobia</taxon>
        <taxon>Terriglobales</taxon>
        <taxon>Acidobacteriaceae</taxon>
        <taxon>Telmatobacter</taxon>
    </lineage>
</organism>
<evidence type="ECO:0000256" key="1">
    <source>
        <dbReference type="ARBA" id="ARBA00006926"/>
    </source>
</evidence>
<keyword evidence="3 4" id="KW-0560">Oxidoreductase</keyword>
<dbReference type="Gene3D" id="3.40.30.10">
    <property type="entry name" value="Glutaredoxin"/>
    <property type="match status" value="1"/>
</dbReference>
<evidence type="ECO:0000256" key="3">
    <source>
        <dbReference type="ARBA" id="ARBA00023002"/>
    </source>
</evidence>
<keyword evidence="5" id="KW-0732">Signal</keyword>
<dbReference type="PROSITE" id="PS51257">
    <property type="entry name" value="PROKAR_LIPOPROTEIN"/>
    <property type="match status" value="1"/>
</dbReference>
<dbReference type="PANTHER" id="PTHR11592:SF78">
    <property type="entry name" value="GLUTATHIONE PEROXIDASE"/>
    <property type="match status" value="1"/>
</dbReference>
<proteinExistence type="inferred from homology"/>
<dbReference type="PROSITE" id="PS51352">
    <property type="entry name" value="THIOREDOXIN_2"/>
    <property type="match status" value="1"/>
</dbReference>
<dbReference type="CDD" id="cd00340">
    <property type="entry name" value="GSH_Peroxidase"/>
    <property type="match status" value="1"/>
</dbReference>
<dbReference type="RefSeq" id="WP_348263899.1">
    <property type="nucleotide sequence ID" value="NZ_CP121196.1"/>
</dbReference>
<evidence type="ECO:0000256" key="2">
    <source>
        <dbReference type="ARBA" id="ARBA00022559"/>
    </source>
</evidence>
<sequence length="220" mass="24367">MQRSIRKFEGVYMHRRLAASLLVITVACAPLGLSDEPATKQTVHDFSLVDINGKTVPLSIYKGKVLLIVNLASQSTYRDQIAALNDLEKQYAAEGLVVIGIPSSDFGDKELKDAAALREYYNNTAHVGFPLFAPAKLRGVNTIPLYSFLCDPKASVPGGNLHWNFTKFIIDREGKPLARYEVSEDPADVSFRVNIELALAGKLKKQLAREKDQTDDEDEN</sequence>
<feature type="signal peptide" evidence="5">
    <location>
        <begin position="1"/>
        <end position="29"/>
    </location>
</feature>
<dbReference type="InterPro" id="IPR013766">
    <property type="entry name" value="Thioredoxin_domain"/>
</dbReference>
<dbReference type="PANTHER" id="PTHR11592">
    <property type="entry name" value="GLUTATHIONE PEROXIDASE"/>
    <property type="match status" value="1"/>
</dbReference>
<evidence type="ECO:0000256" key="4">
    <source>
        <dbReference type="RuleBase" id="RU000499"/>
    </source>
</evidence>
<name>A0AAU7DNQ2_9BACT</name>
<dbReference type="GO" id="GO:0006979">
    <property type="term" value="P:response to oxidative stress"/>
    <property type="evidence" value="ECO:0007669"/>
    <property type="project" value="InterPro"/>
</dbReference>
<feature type="domain" description="Thioredoxin" evidence="6">
    <location>
        <begin position="37"/>
        <end position="200"/>
    </location>
</feature>
<dbReference type="GO" id="GO:0004601">
    <property type="term" value="F:peroxidase activity"/>
    <property type="evidence" value="ECO:0007669"/>
    <property type="project" value="UniProtKB-KW"/>
</dbReference>